<dbReference type="AlphaFoldDB" id="A0A062V395"/>
<reference evidence="1 2" key="1">
    <citation type="journal article" date="2013" name="Nature">
        <title>Anaerobic oxidation of methane coupled to nitrate reduction in a novel archaeal lineage.</title>
        <authorList>
            <person name="Haroon M.F."/>
            <person name="Hu S."/>
            <person name="Shi Y."/>
            <person name="Imelfort M."/>
            <person name="Keller J."/>
            <person name="Hugenholtz P."/>
            <person name="Yuan Z."/>
            <person name="Tyson G.W."/>
        </authorList>
    </citation>
    <scope>NUCLEOTIDE SEQUENCE [LARGE SCALE GENOMIC DNA]</scope>
    <source>
        <strain evidence="1 2">ANME-2d</strain>
    </source>
</reference>
<name>A0A062V395_9EURY</name>
<dbReference type="Proteomes" id="UP000027153">
    <property type="component" value="Unassembled WGS sequence"/>
</dbReference>
<keyword evidence="2" id="KW-1185">Reference proteome</keyword>
<gene>
    <name evidence="1" type="ORF">ANME2D_01877</name>
</gene>
<proteinExistence type="predicted"/>
<dbReference type="SUPFAM" id="SSF48695">
    <property type="entry name" value="Multiheme cytochromes"/>
    <property type="match status" value="1"/>
</dbReference>
<dbReference type="RefSeq" id="WP_048090816.1">
    <property type="nucleotide sequence ID" value="NZ_JMIY01000004.1"/>
</dbReference>
<evidence type="ECO:0000313" key="2">
    <source>
        <dbReference type="Proteomes" id="UP000027153"/>
    </source>
</evidence>
<comment type="caution">
    <text evidence="1">The sequence shown here is derived from an EMBL/GenBank/DDBJ whole genome shotgun (WGS) entry which is preliminary data.</text>
</comment>
<dbReference type="InterPro" id="IPR036280">
    <property type="entry name" value="Multihaem_cyt_sf"/>
</dbReference>
<evidence type="ECO:0000313" key="1">
    <source>
        <dbReference type="EMBL" id="KCZ71822.1"/>
    </source>
</evidence>
<dbReference type="EMBL" id="JMIY01000004">
    <property type="protein sequence ID" value="KCZ71822.1"/>
    <property type="molecule type" value="Genomic_DNA"/>
</dbReference>
<protein>
    <submittedName>
        <fullName evidence="1">Uncharacterized protein</fullName>
    </submittedName>
</protein>
<organism evidence="1 2">
    <name type="scientific">Candidatus Methanoperedens nitratireducens</name>
    <dbReference type="NCBI Taxonomy" id="1392998"/>
    <lineage>
        <taxon>Archaea</taxon>
        <taxon>Methanobacteriati</taxon>
        <taxon>Methanobacteriota</taxon>
        <taxon>Stenosarchaea group</taxon>
        <taxon>Methanomicrobia</taxon>
        <taxon>Methanosarcinales</taxon>
        <taxon>ANME-2 cluster</taxon>
        <taxon>Candidatus Methanoperedentaceae</taxon>
        <taxon>Candidatus Methanoperedens</taxon>
    </lineage>
</organism>
<sequence>MMRLTDSWFFITKAVQDLGTALEEAKSDPGKIPAVFAAIGEVGETCSKCHKDNTPAVWNRYIWKDFNSVMINTPEGPLPWAEAKMKYMAAGFDGIGVNIKQGNQAGAAQSLGLFKTMFNNMRDSCSSCHSSERRYYVSGDIQAMISDMEANITNGDLTEAGEIRQGIGIESCYKCHVLHIPAQYAKVSQK</sequence>
<accession>A0A062V395</accession>